<reference evidence="1 2" key="1">
    <citation type="submission" date="2020-06" db="EMBL/GenBank/DDBJ databases">
        <authorList>
            <person name="Hwang Y.J."/>
        </authorList>
    </citation>
    <scope>NUCLEOTIDE SEQUENCE [LARGE SCALE GENOMIC DNA]</scope>
    <source>
        <strain evidence="1 2">KUDC8001</strain>
    </source>
</reference>
<evidence type="ECO:0008006" key="3">
    <source>
        <dbReference type="Google" id="ProtNLM"/>
    </source>
</evidence>
<dbReference type="EMBL" id="CP055153">
    <property type="protein sequence ID" value="QMU28288.1"/>
    <property type="molecule type" value="Genomic_DNA"/>
</dbReference>
<name>A0A7L7L648_9BACT</name>
<protein>
    <recommendedName>
        <fullName evidence="3">DUF3575 domain-containing protein</fullName>
    </recommendedName>
</protein>
<dbReference type="KEGG" id="add:HUW48_09695"/>
<keyword evidence="2" id="KW-1185">Reference proteome</keyword>
<organism evidence="1 2">
    <name type="scientific">Adhaeribacter radiodurans</name>
    <dbReference type="NCBI Taxonomy" id="2745197"/>
    <lineage>
        <taxon>Bacteria</taxon>
        <taxon>Pseudomonadati</taxon>
        <taxon>Bacteroidota</taxon>
        <taxon>Cytophagia</taxon>
        <taxon>Cytophagales</taxon>
        <taxon>Hymenobacteraceae</taxon>
        <taxon>Adhaeribacter</taxon>
    </lineage>
</organism>
<evidence type="ECO:0000313" key="2">
    <source>
        <dbReference type="Proteomes" id="UP000514509"/>
    </source>
</evidence>
<reference evidence="1 2" key="2">
    <citation type="submission" date="2020-08" db="EMBL/GenBank/DDBJ databases">
        <title>Adhaeribacter dokdonensis sp. nov., isolated from the rhizosphere of Elymus tsukushiensis, a plant native to the Dokdo Islands, Republic of Korea.</title>
        <authorList>
            <person name="Ghim S.Y."/>
        </authorList>
    </citation>
    <scope>NUCLEOTIDE SEQUENCE [LARGE SCALE GENOMIC DNA]</scope>
    <source>
        <strain evidence="1 2">KUDC8001</strain>
    </source>
</reference>
<sequence length="176" mass="19412">MGSAEVQLSLGIIKTRFTVHLNNLSFLLLLILLCFNSSCSIVSHNSGYDANPVFTPFHEKSGEIKASAGYGRVLGIQANASYSFSNRFTVMAGGVYNHQTISTIGIFNSVYFKMKSHYAEGALGYYFLLPGKPFTQVEIFAGLSSGIMNKKTDRTGISRVIRNGEVVIKSHFYKFQ</sequence>
<gene>
    <name evidence="1" type="ORF">HUW48_09695</name>
</gene>
<proteinExistence type="predicted"/>
<dbReference type="RefSeq" id="WP_182415475.1">
    <property type="nucleotide sequence ID" value="NZ_CP055153.1"/>
</dbReference>
<accession>A0A7L7L648</accession>
<evidence type="ECO:0000313" key="1">
    <source>
        <dbReference type="EMBL" id="QMU28288.1"/>
    </source>
</evidence>
<dbReference type="AlphaFoldDB" id="A0A7L7L648"/>
<dbReference type="Proteomes" id="UP000514509">
    <property type="component" value="Chromosome"/>
</dbReference>